<dbReference type="KEGG" id="jeh:EJN90_11765"/>
<keyword evidence="1" id="KW-0472">Membrane</keyword>
<evidence type="ECO:0000256" key="1">
    <source>
        <dbReference type="SAM" id="Phobius"/>
    </source>
</evidence>
<gene>
    <name evidence="2" type="ORF">EJN90_11765</name>
</gene>
<sequence length="29" mass="3258">MAKIVIWIMLFAMVGSALLSVLYSLFINL</sequence>
<dbReference type="AlphaFoldDB" id="A0A3S9HEH3"/>
<evidence type="ECO:0000313" key="2">
    <source>
        <dbReference type="EMBL" id="AZP05772.1"/>
    </source>
</evidence>
<name>A0A3S9HEH3_9LACT</name>
<accession>A0A3S9HEH3</accession>
<keyword evidence="3" id="KW-1185">Reference proteome</keyword>
<dbReference type="InterPro" id="IPR025270">
    <property type="entry name" value="DUF4044"/>
</dbReference>
<keyword evidence="1" id="KW-1133">Transmembrane helix</keyword>
<dbReference type="Pfam" id="PF13253">
    <property type="entry name" value="DUF4044"/>
    <property type="match status" value="1"/>
</dbReference>
<evidence type="ECO:0000313" key="3">
    <source>
        <dbReference type="Proteomes" id="UP000273326"/>
    </source>
</evidence>
<keyword evidence="1" id="KW-0812">Transmembrane</keyword>
<reference evidence="3" key="1">
    <citation type="submission" date="2018-12" db="EMBL/GenBank/DDBJ databases">
        <title>Complete genome sequencing of Jeotgalibaca sp. H21T32.</title>
        <authorList>
            <person name="Bae J.-W."/>
            <person name="Lee S.-Y."/>
        </authorList>
    </citation>
    <scope>NUCLEOTIDE SEQUENCE [LARGE SCALE GENOMIC DNA]</scope>
    <source>
        <strain evidence="3">H21T32</strain>
    </source>
</reference>
<dbReference type="Proteomes" id="UP000273326">
    <property type="component" value="Chromosome"/>
</dbReference>
<feature type="transmembrane region" description="Helical" evidence="1">
    <location>
        <begin position="6"/>
        <end position="26"/>
    </location>
</feature>
<organism evidence="2 3">
    <name type="scientific">Jeotgalibaca ciconiae</name>
    <dbReference type="NCBI Taxonomy" id="2496265"/>
    <lineage>
        <taxon>Bacteria</taxon>
        <taxon>Bacillati</taxon>
        <taxon>Bacillota</taxon>
        <taxon>Bacilli</taxon>
        <taxon>Lactobacillales</taxon>
        <taxon>Carnobacteriaceae</taxon>
        <taxon>Jeotgalibaca</taxon>
    </lineage>
</organism>
<dbReference type="EMBL" id="CP034465">
    <property type="protein sequence ID" value="AZP05772.1"/>
    <property type="molecule type" value="Genomic_DNA"/>
</dbReference>
<proteinExistence type="predicted"/>
<protein>
    <submittedName>
        <fullName evidence="2">DUF4044 domain-containing protein</fullName>
    </submittedName>
</protein>